<keyword evidence="6" id="KW-0479">Metal-binding</keyword>
<keyword evidence="4" id="KW-0597">Phosphoprotein</keyword>
<comment type="caution">
    <text evidence="23">The sequence shown here is derived from an EMBL/GenBank/DDBJ whole genome shotgun (WGS) entry which is preliminary data.</text>
</comment>
<sequence>MNTSFRPIPQFAKNETVFVSKRSLRSTPKKIPPRPPSKSSIPFTRFSSQRTASKAQAVSFKDNSDSSLSKHYDESRQESYFDQCFQVFEKIGSGSFGDVFRVRSKEDGMFYAVKKSRERFKGKSDRQRKLEEVAKHEQLPKHLNLVRFYKAWEEKQYLYIQTELCKTSLTDFLEVNHEVDERLVWNYLIDLLFAVKHLHDHNLIHLDIKPDNIFISTDGICKLGDFGLVIDLSKTDINEATEGDPKYLAKELMHSTFTKAADIFSLGITILELACDLELPSGGQGWHLLRSGQIPSEFFNNLSPELKQVIQDMMHPDYRLRPTAQQLLNYPVIKNDLTTPPHYNCIKRISSSDWDNSFSDDDVFETSFTSDGFSTSSDDKSTISSINN</sequence>
<dbReference type="EC" id="2.7.11.1" evidence="2"/>
<organism evidence="23 24">
    <name type="scientific">Dinothrombium tinctorium</name>
    <dbReference type="NCBI Taxonomy" id="1965070"/>
    <lineage>
        <taxon>Eukaryota</taxon>
        <taxon>Metazoa</taxon>
        <taxon>Ecdysozoa</taxon>
        <taxon>Arthropoda</taxon>
        <taxon>Chelicerata</taxon>
        <taxon>Arachnida</taxon>
        <taxon>Acari</taxon>
        <taxon>Acariformes</taxon>
        <taxon>Trombidiformes</taxon>
        <taxon>Prostigmata</taxon>
        <taxon>Anystina</taxon>
        <taxon>Parasitengona</taxon>
        <taxon>Trombidioidea</taxon>
        <taxon>Trombidiidae</taxon>
        <taxon>Dinothrombium</taxon>
    </lineage>
</organism>
<evidence type="ECO:0000256" key="17">
    <source>
        <dbReference type="ARBA" id="ARBA00074601"/>
    </source>
</evidence>
<dbReference type="SUPFAM" id="SSF56112">
    <property type="entry name" value="Protein kinase-like (PK-like)"/>
    <property type="match status" value="1"/>
</dbReference>
<evidence type="ECO:0000256" key="3">
    <source>
        <dbReference type="ARBA" id="ARBA00022527"/>
    </source>
</evidence>
<dbReference type="GO" id="GO:0000139">
    <property type="term" value="C:Golgi membrane"/>
    <property type="evidence" value="ECO:0007669"/>
    <property type="project" value="UniProtKB-SubCell"/>
</dbReference>
<keyword evidence="13" id="KW-0131">Cell cycle</keyword>
<dbReference type="OrthoDB" id="5337378at2759"/>
<accession>A0A443QYH0</accession>
<feature type="compositionally biased region" description="Basic residues" evidence="21">
    <location>
        <begin position="22"/>
        <end position="32"/>
    </location>
</feature>
<dbReference type="InterPro" id="IPR011009">
    <property type="entry name" value="Kinase-like_dom_sf"/>
</dbReference>
<feature type="region of interest" description="Disordered" evidence="21">
    <location>
        <begin position="369"/>
        <end position="388"/>
    </location>
</feature>
<evidence type="ECO:0000256" key="19">
    <source>
        <dbReference type="PROSITE-ProRule" id="PRU10141"/>
    </source>
</evidence>
<dbReference type="EMBL" id="NCKU01003150">
    <property type="protein sequence ID" value="RWS08077.1"/>
    <property type="molecule type" value="Genomic_DNA"/>
</dbReference>
<dbReference type="PANTHER" id="PTHR11042:SF183">
    <property type="entry name" value="MEMBRANE-ASSOCIATED TYROSINE- AND THREONINE-SPECIFIC CDC2-INHIBITORY KINASE"/>
    <property type="match status" value="1"/>
</dbReference>
<evidence type="ECO:0000256" key="20">
    <source>
        <dbReference type="RuleBase" id="RU000304"/>
    </source>
</evidence>
<dbReference type="InterPro" id="IPR008271">
    <property type="entry name" value="Ser/Thr_kinase_AS"/>
</dbReference>
<evidence type="ECO:0000256" key="7">
    <source>
        <dbReference type="ARBA" id="ARBA00022741"/>
    </source>
</evidence>
<keyword evidence="8 23" id="KW-0418">Kinase</keyword>
<dbReference type="GO" id="GO:0005524">
    <property type="term" value="F:ATP binding"/>
    <property type="evidence" value="ECO:0007669"/>
    <property type="project" value="UniProtKB-UniRule"/>
</dbReference>
<evidence type="ECO:0000256" key="9">
    <source>
        <dbReference type="ARBA" id="ARBA00022840"/>
    </source>
</evidence>
<dbReference type="Proteomes" id="UP000285301">
    <property type="component" value="Unassembled WGS sequence"/>
</dbReference>
<evidence type="ECO:0000256" key="6">
    <source>
        <dbReference type="ARBA" id="ARBA00022723"/>
    </source>
</evidence>
<keyword evidence="7 19" id="KW-0547">Nucleotide-binding</keyword>
<gene>
    <name evidence="23" type="ORF">B4U79_01208</name>
</gene>
<dbReference type="GO" id="GO:0005634">
    <property type="term" value="C:nucleus"/>
    <property type="evidence" value="ECO:0007669"/>
    <property type="project" value="TreeGrafter"/>
</dbReference>
<comment type="catalytic activity">
    <reaction evidence="16">
        <text>L-seryl-[protein] + ATP = O-phospho-L-seryl-[protein] + ADP + H(+)</text>
        <dbReference type="Rhea" id="RHEA:17989"/>
        <dbReference type="Rhea" id="RHEA-COMP:9863"/>
        <dbReference type="Rhea" id="RHEA-COMP:11604"/>
        <dbReference type="ChEBI" id="CHEBI:15378"/>
        <dbReference type="ChEBI" id="CHEBI:29999"/>
        <dbReference type="ChEBI" id="CHEBI:30616"/>
        <dbReference type="ChEBI" id="CHEBI:83421"/>
        <dbReference type="ChEBI" id="CHEBI:456216"/>
        <dbReference type="EC" id="2.7.11.1"/>
    </reaction>
</comment>
<feature type="compositionally biased region" description="Polar residues" evidence="21">
    <location>
        <begin position="45"/>
        <end position="56"/>
    </location>
</feature>
<evidence type="ECO:0000256" key="15">
    <source>
        <dbReference type="ARBA" id="ARBA00047899"/>
    </source>
</evidence>
<feature type="region of interest" description="Disordered" evidence="21">
    <location>
        <begin position="21"/>
        <end position="70"/>
    </location>
</feature>
<keyword evidence="24" id="KW-1185">Reference proteome</keyword>
<keyword evidence="10" id="KW-0460">Magnesium</keyword>
<evidence type="ECO:0000313" key="23">
    <source>
        <dbReference type="EMBL" id="RWS08077.1"/>
    </source>
</evidence>
<reference evidence="23 24" key="1">
    <citation type="journal article" date="2018" name="Gigascience">
        <title>Genomes of trombidid mites reveal novel predicted allergens and laterally-transferred genes associated with secondary metabolism.</title>
        <authorList>
            <person name="Dong X."/>
            <person name="Chaisiri K."/>
            <person name="Xia D."/>
            <person name="Armstrong S.D."/>
            <person name="Fang Y."/>
            <person name="Donnelly M.J."/>
            <person name="Kadowaki T."/>
            <person name="McGarry J.W."/>
            <person name="Darby A.C."/>
            <person name="Makepeace B.L."/>
        </authorList>
    </citation>
    <scope>NUCLEOTIDE SEQUENCE [LARGE SCALE GENOMIC DNA]</scope>
    <source>
        <strain evidence="23">UoL-WK</strain>
    </source>
</reference>
<evidence type="ECO:0000256" key="4">
    <source>
        <dbReference type="ARBA" id="ARBA00022553"/>
    </source>
</evidence>
<evidence type="ECO:0000256" key="21">
    <source>
        <dbReference type="SAM" id="MobiDB-lite"/>
    </source>
</evidence>
<dbReference type="FunFam" id="3.30.200.20:FF:000280">
    <property type="entry name" value="membrane-associated tyrosine- and threonine-specific cdc2-inhibitory kinase"/>
    <property type="match status" value="1"/>
</dbReference>
<dbReference type="GO" id="GO:0046872">
    <property type="term" value="F:metal ion binding"/>
    <property type="evidence" value="ECO:0007669"/>
    <property type="project" value="UniProtKB-KW"/>
</dbReference>
<keyword evidence="5" id="KW-0808">Transferase</keyword>
<comment type="subcellular location">
    <subcellularLocation>
        <location evidence="1">Golgi apparatus membrane</location>
        <topology evidence="1">Peripheral membrane protein</topology>
    </subcellularLocation>
</comment>
<dbReference type="GO" id="GO:0110031">
    <property type="term" value="P:negative regulation of G2/MI transition of meiotic cell cycle"/>
    <property type="evidence" value="ECO:0007669"/>
    <property type="project" value="TreeGrafter"/>
</dbReference>
<dbReference type="FunFam" id="1.10.510.10:FF:000315">
    <property type="entry name" value="membrane-associated tyrosine- and threonine-specific cdc2-inhibitory kinase"/>
    <property type="match status" value="1"/>
</dbReference>
<dbReference type="GO" id="GO:0051321">
    <property type="term" value="P:meiotic cell cycle"/>
    <property type="evidence" value="ECO:0007669"/>
    <property type="project" value="TreeGrafter"/>
</dbReference>
<protein>
    <recommendedName>
        <fullName evidence="17">Membrane-associated tyrosine- and threonine-specific cdc2-inhibitory kinase</fullName>
        <ecNumber evidence="2">2.7.11.1</ecNumber>
    </recommendedName>
    <alternativeName>
        <fullName evidence="18">Myt1 kinase</fullName>
    </alternativeName>
</protein>
<dbReference type="InterPro" id="IPR050339">
    <property type="entry name" value="CC_SR_Kinase"/>
</dbReference>
<keyword evidence="12" id="KW-0472">Membrane</keyword>
<keyword evidence="3 20" id="KW-0723">Serine/threonine-protein kinase</keyword>
<evidence type="ECO:0000256" key="8">
    <source>
        <dbReference type="ARBA" id="ARBA00022777"/>
    </source>
</evidence>
<evidence type="ECO:0000256" key="5">
    <source>
        <dbReference type="ARBA" id="ARBA00022679"/>
    </source>
</evidence>
<keyword evidence="11" id="KW-0333">Golgi apparatus</keyword>
<comment type="catalytic activity">
    <reaction evidence="15">
        <text>L-threonyl-[protein] + ATP = O-phospho-L-threonyl-[protein] + ADP + H(+)</text>
        <dbReference type="Rhea" id="RHEA:46608"/>
        <dbReference type="Rhea" id="RHEA-COMP:11060"/>
        <dbReference type="Rhea" id="RHEA-COMP:11605"/>
        <dbReference type="ChEBI" id="CHEBI:15378"/>
        <dbReference type="ChEBI" id="CHEBI:30013"/>
        <dbReference type="ChEBI" id="CHEBI:30616"/>
        <dbReference type="ChEBI" id="CHEBI:61977"/>
        <dbReference type="ChEBI" id="CHEBI:456216"/>
        <dbReference type="EC" id="2.7.11.1"/>
    </reaction>
</comment>
<feature type="binding site" evidence="19">
    <location>
        <position position="115"/>
    </location>
    <ligand>
        <name>ATP</name>
        <dbReference type="ChEBI" id="CHEBI:30616"/>
    </ligand>
</feature>
<evidence type="ECO:0000259" key="22">
    <source>
        <dbReference type="PROSITE" id="PS50011"/>
    </source>
</evidence>
<dbReference type="AlphaFoldDB" id="A0A443QYH0"/>
<evidence type="ECO:0000256" key="10">
    <source>
        <dbReference type="ARBA" id="ARBA00022842"/>
    </source>
</evidence>
<evidence type="ECO:0000313" key="24">
    <source>
        <dbReference type="Proteomes" id="UP000285301"/>
    </source>
</evidence>
<dbReference type="CDD" id="cd14050">
    <property type="entry name" value="PKc_Myt1"/>
    <property type="match status" value="1"/>
</dbReference>
<evidence type="ECO:0000256" key="2">
    <source>
        <dbReference type="ARBA" id="ARBA00012513"/>
    </source>
</evidence>
<keyword evidence="9 19" id="KW-0067">ATP-binding</keyword>
<dbReference type="PROSITE" id="PS50011">
    <property type="entry name" value="PROTEIN_KINASE_DOM"/>
    <property type="match status" value="1"/>
</dbReference>
<proteinExistence type="inferred from homology"/>
<evidence type="ECO:0000256" key="18">
    <source>
        <dbReference type="ARBA" id="ARBA00084081"/>
    </source>
</evidence>
<evidence type="ECO:0000256" key="11">
    <source>
        <dbReference type="ARBA" id="ARBA00023034"/>
    </source>
</evidence>
<dbReference type="InterPro" id="IPR017441">
    <property type="entry name" value="Protein_kinase_ATP_BS"/>
</dbReference>
<dbReference type="Gene3D" id="1.10.510.10">
    <property type="entry name" value="Transferase(Phosphotransferase) domain 1"/>
    <property type="match status" value="1"/>
</dbReference>
<dbReference type="STRING" id="1965070.A0A443QYH0"/>
<feature type="domain" description="Protein kinase" evidence="22">
    <location>
        <begin position="85"/>
        <end position="333"/>
    </location>
</feature>
<dbReference type="SMART" id="SM00220">
    <property type="entry name" value="S_TKc"/>
    <property type="match status" value="1"/>
</dbReference>
<dbReference type="GO" id="GO:0004674">
    <property type="term" value="F:protein serine/threonine kinase activity"/>
    <property type="evidence" value="ECO:0007669"/>
    <property type="project" value="UniProtKB-KW"/>
</dbReference>
<dbReference type="PROSITE" id="PS00108">
    <property type="entry name" value="PROTEIN_KINASE_ST"/>
    <property type="match status" value="1"/>
</dbReference>
<evidence type="ECO:0000256" key="16">
    <source>
        <dbReference type="ARBA" id="ARBA00048679"/>
    </source>
</evidence>
<dbReference type="Pfam" id="PF00069">
    <property type="entry name" value="Pkinase"/>
    <property type="match status" value="1"/>
</dbReference>
<comment type="similarity">
    <text evidence="14">Belongs to the protein kinase superfamily. Ser/Thr protein kinase family. GCN2 subfamily.</text>
</comment>
<dbReference type="PANTHER" id="PTHR11042">
    <property type="entry name" value="EUKARYOTIC TRANSLATION INITIATION FACTOR 2-ALPHA KINASE EIF2-ALPHA KINASE -RELATED"/>
    <property type="match status" value="1"/>
</dbReference>
<evidence type="ECO:0000256" key="13">
    <source>
        <dbReference type="ARBA" id="ARBA00023306"/>
    </source>
</evidence>
<name>A0A443QYH0_9ACAR</name>
<evidence type="ECO:0000256" key="1">
    <source>
        <dbReference type="ARBA" id="ARBA00004395"/>
    </source>
</evidence>
<evidence type="ECO:0000256" key="14">
    <source>
        <dbReference type="ARBA" id="ARBA00037982"/>
    </source>
</evidence>
<dbReference type="Gene3D" id="3.30.200.20">
    <property type="entry name" value="Phosphorylase Kinase, domain 1"/>
    <property type="match status" value="1"/>
</dbReference>
<dbReference type="InterPro" id="IPR000719">
    <property type="entry name" value="Prot_kinase_dom"/>
</dbReference>
<evidence type="ECO:0000256" key="12">
    <source>
        <dbReference type="ARBA" id="ARBA00023136"/>
    </source>
</evidence>
<dbReference type="PROSITE" id="PS00107">
    <property type="entry name" value="PROTEIN_KINASE_ATP"/>
    <property type="match status" value="1"/>
</dbReference>